<sequence length="160" mass="18284">MSEYDSEMELLPLSHRQCHIEPQVTERKESSTGRTKWLLHETIYVDGVKFYKKYNRPESLVLARQTLHVRDGRRDLALVESRTLATEPGISPLLSGTNSEAAWGSVLLEPDDQGKFVSYTPYSSTLYDAVGSETQVSKRYRHLGKERDEESGLYCHGARY</sequence>
<dbReference type="Proteomes" id="UP000717696">
    <property type="component" value="Unassembled WGS sequence"/>
</dbReference>
<evidence type="ECO:0000313" key="2">
    <source>
        <dbReference type="Proteomes" id="UP000717696"/>
    </source>
</evidence>
<proteinExistence type="predicted"/>
<dbReference type="Gene3D" id="2.180.10.10">
    <property type="entry name" value="RHS repeat-associated core"/>
    <property type="match status" value="1"/>
</dbReference>
<organism evidence="1 2">
    <name type="scientific">Dactylonectria estremocensis</name>
    <dbReference type="NCBI Taxonomy" id="1079267"/>
    <lineage>
        <taxon>Eukaryota</taxon>
        <taxon>Fungi</taxon>
        <taxon>Dikarya</taxon>
        <taxon>Ascomycota</taxon>
        <taxon>Pezizomycotina</taxon>
        <taxon>Sordariomycetes</taxon>
        <taxon>Hypocreomycetidae</taxon>
        <taxon>Hypocreales</taxon>
        <taxon>Nectriaceae</taxon>
        <taxon>Dactylonectria</taxon>
    </lineage>
</organism>
<dbReference type="AlphaFoldDB" id="A0A9P9EPX0"/>
<dbReference type="OrthoDB" id="5426877at2759"/>
<dbReference type="EMBL" id="JAGMUU010000012">
    <property type="protein sequence ID" value="KAH7141472.1"/>
    <property type="molecule type" value="Genomic_DNA"/>
</dbReference>
<protein>
    <submittedName>
        <fullName evidence="1">Uncharacterized protein</fullName>
    </submittedName>
</protein>
<reference evidence="1" key="1">
    <citation type="journal article" date="2021" name="Nat. Commun.">
        <title>Genetic determinants of endophytism in the Arabidopsis root mycobiome.</title>
        <authorList>
            <person name="Mesny F."/>
            <person name="Miyauchi S."/>
            <person name="Thiergart T."/>
            <person name="Pickel B."/>
            <person name="Atanasova L."/>
            <person name="Karlsson M."/>
            <person name="Huettel B."/>
            <person name="Barry K.W."/>
            <person name="Haridas S."/>
            <person name="Chen C."/>
            <person name="Bauer D."/>
            <person name="Andreopoulos W."/>
            <person name="Pangilinan J."/>
            <person name="LaButti K."/>
            <person name="Riley R."/>
            <person name="Lipzen A."/>
            <person name="Clum A."/>
            <person name="Drula E."/>
            <person name="Henrissat B."/>
            <person name="Kohler A."/>
            <person name="Grigoriev I.V."/>
            <person name="Martin F.M."/>
            <person name="Hacquard S."/>
        </authorList>
    </citation>
    <scope>NUCLEOTIDE SEQUENCE</scope>
    <source>
        <strain evidence="1">MPI-CAGE-AT-0021</strain>
    </source>
</reference>
<accession>A0A9P9EPX0</accession>
<evidence type="ECO:0000313" key="1">
    <source>
        <dbReference type="EMBL" id="KAH7141472.1"/>
    </source>
</evidence>
<name>A0A9P9EPX0_9HYPO</name>
<comment type="caution">
    <text evidence="1">The sequence shown here is derived from an EMBL/GenBank/DDBJ whole genome shotgun (WGS) entry which is preliminary data.</text>
</comment>
<keyword evidence="2" id="KW-1185">Reference proteome</keyword>
<gene>
    <name evidence="1" type="ORF">B0J13DRAFT_526715</name>
</gene>